<protein>
    <submittedName>
        <fullName evidence="1">Uncharacterized protein</fullName>
    </submittedName>
</protein>
<evidence type="ECO:0000313" key="1">
    <source>
        <dbReference type="EMBL" id="KAJ7986239.1"/>
    </source>
</evidence>
<evidence type="ECO:0000313" key="2">
    <source>
        <dbReference type="Proteomes" id="UP001157502"/>
    </source>
</evidence>
<sequence>MCTIRPFHFHSMNCLINMTFYLTTLFLGIWVNVAVSAESVCPGPLPDVSNARVTDESRKDQYKEGDVINFACQIGYITAGRAAYECKKTKWTSTRKGKCLPKPCELPGETANGHYIIHDGDDFVFGATIKYTCNDGYQMVSIMDTRTCMLEGWSNHLPICEVVSCVLEATDGRVVVSGIPDENAPILFGHELLFSCPKPEHHLKGSPRVVCTAGGNWSNHFPTCDDVTCNVGIINENKVKVKGVPQNNDTMKYGHKLQFECSNPKHVLQGEPEVVCSTNGQWSHPFPQCREKTDVCGPPPIVNNGDTKNYKKEYKNTESVDYVCQKYYILSGQSFKTCENGIWIGEMTCLAPCTVDDQLMAERNIQFAHRTADPNKLYCPHGDVIGFKCTGHKRLSSNSVELRQLCNNGVMNLPRYERILVRKAQIESHNNGKVIVKILEGRVVSCVLEATDGRVVVSGIPDENAPILFGHELLFSCPKPEHHLKGSPRVVCTADGSWSNHFPTCDDVTCNVEMNNNVIATMKYGQKIQLECSNPKHVLQGEPEVVCSTNGQWSHPFPQCRERTDPCGPPPIVNNGDTKNYKKEYKNTESVDYVCQKYYILSGQSFKTCENGIWIGEMTCLAPCTVDGQLMAERNIQFAHRSADPNKLYAPHGDVIGFRCTGHKRLSSNSVELRQLCNNGVMNLPRCE</sequence>
<proteinExistence type="predicted"/>
<organism evidence="1 2">
    <name type="scientific">Dallia pectoralis</name>
    <name type="common">Alaska blackfish</name>
    <dbReference type="NCBI Taxonomy" id="75939"/>
    <lineage>
        <taxon>Eukaryota</taxon>
        <taxon>Metazoa</taxon>
        <taxon>Chordata</taxon>
        <taxon>Craniata</taxon>
        <taxon>Vertebrata</taxon>
        <taxon>Euteleostomi</taxon>
        <taxon>Actinopterygii</taxon>
        <taxon>Neopterygii</taxon>
        <taxon>Teleostei</taxon>
        <taxon>Protacanthopterygii</taxon>
        <taxon>Esociformes</taxon>
        <taxon>Umbridae</taxon>
        <taxon>Dallia</taxon>
    </lineage>
</organism>
<reference evidence="1" key="1">
    <citation type="submission" date="2021-05" db="EMBL/GenBank/DDBJ databases">
        <authorList>
            <person name="Pan Q."/>
            <person name="Jouanno E."/>
            <person name="Zahm M."/>
            <person name="Klopp C."/>
            <person name="Cabau C."/>
            <person name="Louis A."/>
            <person name="Berthelot C."/>
            <person name="Parey E."/>
            <person name="Roest Crollius H."/>
            <person name="Montfort J."/>
            <person name="Robinson-Rechavi M."/>
            <person name="Bouchez O."/>
            <person name="Lampietro C."/>
            <person name="Lopez Roques C."/>
            <person name="Donnadieu C."/>
            <person name="Postlethwait J."/>
            <person name="Bobe J."/>
            <person name="Dillon D."/>
            <person name="Chandos A."/>
            <person name="von Hippel F."/>
            <person name="Guiguen Y."/>
        </authorList>
    </citation>
    <scope>NUCLEOTIDE SEQUENCE</scope>
    <source>
        <strain evidence="1">YG-Jan2019</strain>
    </source>
</reference>
<dbReference type="EMBL" id="CM055761">
    <property type="protein sequence ID" value="KAJ7986239.1"/>
    <property type="molecule type" value="Genomic_DNA"/>
</dbReference>
<gene>
    <name evidence="1" type="ORF">DPEC_G00337890</name>
</gene>
<name>A0ACC2F4G8_DALPE</name>
<dbReference type="Proteomes" id="UP001157502">
    <property type="component" value="Chromosome 34"/>
</dbReference>
<accession>A0ACC2F4G8</accession>
<keyword evidence="2" id="KW-1185">Reference proteome</keyword>
<comment type="caution">
    <text evidence="1">The sequence shown here is derived from an EMBL/GenBank/DDBJ whole genome shotgun (WGS) entry which is preliminary data.</text>
</comment>